<dbReference type="SUPFAM" id="SSF63817">
    <property type="entry name" value="Sortase"/>
    <property type="match status" value="1"/>
</dbReference>
<organism evidence="3 4">
    <name type="scientific">Paenibacillus taichungensis</name>
    <dbReference type="NCBI Taxonomy" id="484184"/>
    <lineage>
        <taxon>Bacteria</taxon>
        <taxon>Bacillati</taxon>
        <taxon>Bacillota</taxon>
        <taxon>Bacilli</taxon>
        <taxon>Bacillales</taxon>
        <taxon>Paenibacillaceae</taxon>
        <taxon>Paenibacillus</taxon>
    </lineage>
</organism>
<feature type="active site" description="Proton donor/acceptor" evidence="2">
    <location>
        <position position="115"/>
    </location>
</feature>
<dbReference type="InterPro" id="IPR005754">
    <property type="entry name" value="Sortase"/>
</dbReference>
<dbReference type="EMBL" id="QEVW01000005">
    <property type="protein sequence ID" value="RAW17216.1"/>
    <property type="molecule type" value="Genomic_DNA"/>
</dbReference>
<dbReference type="AlphaFoldDB" id="A0A329QZ93"/>
<evidence type="ECO:0000256" key="1">
    <source>
        <dbReference type="ARBA" id="ARBA00022801"/>
    </source>
</evidence>
<dbReference type="InterPro" id="IPR042001">
    <property type="entry name" value="Sortase_F"/>
</dbReference>
<sequence length="204" mass="22922">MKNYTSLAAIVIYVIIMSLILSPAHGLKEQTAFRITALNDHIGAGTEIKTKIRQTMVMKKPVRLCIPSVHLSTSIIPIHLSEDGQLKAPKSSEVAGLYADGVLPGENGNAIVAGHVDNYTGPAIFYPLKHLKPGAFVFLFDQNNQYMKYEVLEVQSYYTQEAPLDKIFGDSPEKQLNLITCTGKYDRRKKEHEKRLVVYTRWVE</sequence>
<dbReference type="RefSeq" id="WP_113052782.1">
    <property type="nucleotide sequence ID" value="NZ_CP175536.1"/>
</dbReference>
<comment type="caution">
    <text evidence="3">The sequence shown here is derived from an EMBL/GenBank/DDBJ whole genome shotgun (WGS) entry which is preliminary data.</text>
</comment>
<keyword evidence="1" id="KW-0378">Hydrolase</keyword>
<reference evidence="3 4" key="1">
    <citation type="submission" date="2018-04" db="EMBL/GenBank/DDBJ databases">
        <title>Paenibacillus taichungensis Genome sequencing and assembly.</title>
        <authorList>
            <person name="Xu J."/>
            <person name="Rensing C."/>
            <person name="Mazhar H.S."/>
        </authorList>
    </citation>
    <scope>NUCLEOTIDE SEQUENCE [LARGE SCALE GENOMIC DNA]</scope>
    <source>
        <strain evidence="3 4">NC1</strain>
    </source>
</reference>
<protein>
    <submittedName>
        <fullName evidence="3">Class F sortase</fullName>
    </submittedName>
</protein>
<evidence type="ECO:0000256" key="2">
    <source>
        <dbReference type="PIRSR" id="PIRSR605754-1"/>
    </source>
</evidence>
<evidence type="ECO:0000313" key="3">
    <source>
        <dbReference type="EMBL" id="RAW17216.1"/>
    </source>
</evidence>
<dbReference type="GO" id="GO:0016787">
    <property type="term" value="F:hydrolase activity"/>
    <property type="evidence" value="ECO:0007669"/>
    <property type="project" value="UniProtKB-KW"/>
</dbReference>
<name>A0A329QZ93_9BACL</name>
<dbReference type="Gene3D" id="2.40.260.10">
    <property type="entry name" value="Sortase"/>
    <property type="match status" value="1"/>
</dbReference>
<feature type="active site" description="Acyl-thioester intermediate" evidence="2">
    <location>
        <position position="181"/>
    </location>
</feature>
<evidence type="ECO:0000313" key="4">
    <source>
        <dbReference type="Proteomes" id="UP000250642"/>
    </source>
</evidence>
<dbReference type="Pfam" id="PF04203">
    <property type="entry name" value="Sortase"/>
    <property type="match status" value="1"/>
</dbReference>
<dbReference type="InterPro" id="IPR023365">
    <property type="entry name" value="Sortase_dom-sf"/>
</dbReference>
<accession>A0A329QZ93</accession>
<dbReference type="CDD" id="cd05829">
    <property type="entry name" value="Sortase_F"/>
    <property type="match status" value="1"/>
</dbReference>
<dbReference type="Proteomes" id="UP000250642">
    <property type="component" value="Unassembled WGS sequence"/>
</dbReference>
<gene>
    <name evidence="3" type="ORF">DC345_09025</name>
</gene>
<proteinExistence type="predicted"/>